<name>A0A6A8HFC7_9LACO</name>
<keyword evidence="1" id="KW-1188">Viral release from host cell</keyword>
<dbReference type="EMBL" id="WKOD01000002">
    <property type="protein sequence ID" value="MSA67797.1"/>
    <property type="molecule type" value="Genomic_DNA"/>
</dbReference>
<dbReference type="Gene3D" id="1.10.10.1400">
    <property type="entry name" value="Terminase, small subunit, N-terminal DNA-binding domain, HTH motif"/>
    <property type="match status" value="1"/>
</dbReference>
<dbReference type="PANTHER" id="PTHR41328">
    <property type="entry name" value="TERMINASE SMALL SUBUNIT-RELATED"/>
    <property type="match status" value="1"/>
</dbReference>
<proteinExistence type="predicted"/>
<dbReference type="InterPro" id="IPR038713">
    <property type="entry name" value="Terminase_Gp1_N_sf"/>
</dbReference>
<dbReference type="InterPro" id="IPR052404">
    <property type="entry name" value="SPP1-like_terminase"/>
</dbReference>
<sequence>MSRGLTAKQRVFADEYLKDGNAYQAAIKAGYSDNYAKAQSSKLLENVGIKSYIDAKMSEIESKKIATAREVMEFYARVLRGDETEEVVVAGLDGAEVVERKPQLKDRMSAAREIMKRYPLAGNDPALAEQLRKIKAEADIAEWKAKELLGDNNAEDKTTLIDDIGGEADGANN</sequence>
<organism evidence="3">
    <name type="scientific">Ligilactobacillus ruminis</name>
    <dbReference type="NCBI Taxonomy" id="1623"/>
    <lineage>
        <taxon>Bacteria</taxon>
        <taxon>Bacillati</taxon>
        <taxon>Bacillota</taxon>
        <taxon>Bacilli</taxon>
        <taxon>Lactobacillales</taxon>
        <taxon>Lactobacillaceae</taxon>
        <taxon>Ligilactobacillus</taxon>
    </lineage>
</organism>
<evidence type="ECO:0000313" key="3">
    <source>
        <dbReference type="EMBL" id="MSA67797.1"/>
    </source>
</evidence>
<dbReference type="InterPro" id="IPR005335">
    <property type="entry name" value="Terminase_ssu"/>
</dbReference>
<dbReference type="Gene3D" id="6.10.140.2160">
    <property type="match status" value="1"/>
</dbReference>
<keyword evidence="2" id="KW-0231">Viral genome packaging</keyword>
<evidence type="ECO:0000256" key="2">
    <source>
        <dbReference type="ARBA" id="ARBA00023219"/>
    </source>
</evidence>
<dbReference type="AlphaFoldDB" id="A0A6A8HFC7"/>
<comment type="caution">
    <text evidence="3">The sequence shown here is derived from an EMBL/GenBank/DDBJ whole genome shotgun (WGS) entry which is preliminary data.</text>
</comment>
<gene>
    <name evidence="3" type="ORF">GKC89_01415</name>
</gene>
<dbReference type="RefSeq" id="WP_172974602.1">
    <property type="nucleotide sequence ID" value="NZ_WKNS01000002.1"/>
</dbReference>
<protein>
    <submittedName>
        <fullName evidence="3">Terminase small subunit</fullName>
    </submittedName>
</protein>
<evidence type="ECO:0000256" key="1">
    <source>
        <dbReference type="ARBA" id="ARBA00022612"/>
    </source>
</evidence>
<dbReference type="Pfam" id="PF03592">
    <property type="entry name" value="Terminase_2"/>
    <property type="match status" value="1"/>
</dbReference>
<dbReference type="GO" id="GO:0051276">
    <property type="term" value="P:chromosome organization"/>
    <property type="evidence" value="ECO:0007669"/>
    <property type="project" value="InterPro"/>
</dbReference>
<accession>A0A6A8HFC7</accession>
<reference evidence="3" key="1">
    <citation type="journal article" date="2019" name="Nat. Med.">
        <title>A library of human gut bacterial isolates paired with longitudinal multiomics data enables mechanistic microbiome research.</title>
        <authorList>
            <person name="Poyet M."/>
            <person name="Groussin M."/>
            <person name="Gibbons S.M."/>
            <person name="Avila-Pacheco J."/>
            <person name="Jiang X."/>
            <person name="Kearney S.M."/>
            <person name="Perrotta A.R."/>
            <person name="Berdy B."/>
            <person name="Zhao S."/>
            <person name="Lieberman T.D."/>
            <person name="Swanson P.K."/>
            <person name="Smith M."/>
            <person name="Roesemann S."/>
            <person name="Alexander J.E."/>
            <person name="Rich S.A."/>
            <person name="Livny J."/>
            <person name="Vlamakis H."/>
            <person name="Clish C."/>
            <person name="Bullock K."/>
            <person name="Deik A."/>
            <person name="Scott J."/>
            <person name="Pierce K.A."/>
            <person name="Xavier R.J."/>
            <person name="Alm E.J."/>
        </authorList>
    </citation>
    <scope>NUCLEOTIDE SEQUENCE</scope>
    <source>
        <strain evidence="3">BIOML-A18</strain>
    </source>
</reference>
<dbReference type="PANTHER" id="PTHR41328:SF2">
    <property type="entry name" value="TERMINASE SMALL SUBUNIT"/>
    <property type="match status" value="1"/>
</dbReference>